<evidence type="ECO:0000313" key="1">
    <source>
        <dbReference type="EMBL" id="VVD77031.1"/>
    </source>
</evidence>
<gene>
    <name evidence="1" type="ORF">PAN31108_00912</name>
</gene>
<dbReference type="RefSeq" id="WP_174994847.1">
    <property type="nucleotide sequence ID" value="NZ_CABPSB010000002.1"/>
</dbReference>
<protein>
    <submittedName>
        <fullName evidence="1">Uncharacterized protein</fullName>
    </submittedName>
</protein>
<proteinExistence type="predicted"/>
<dbReference type="EMBL" id="CABPSB010000002">
    <property type="protein sequence ID" value="VVD77031.1"/>
    <property type="molecule type" value="Genomic_DNA"/>
</dbReference>
<accession>A0A5E4SPJ4</accession>
<organism evidence="1 2">
    <name type="scientific">Pandoraea anhela</name>
    <dbReference type="NCBI Taxonomy" id="2508295"/>
    <lineage>
        <taxon>Bacteria</taxon>
        <taxon>Pseudomonadati</taxon>
        <taxon>Pseudomonadota</taxon>
        <taxon>Betaproteobacteria</taxon>
        <taxon>Burkholderiales</taxon>
        <taxon>Burkholderiaceae</taxon>
        <taxon>Pandoraea</taxon>
    </lineage>
</organism>
<evidence type="ECO:0000313" key="2">
    <source>
        <dbReference type="Proteomes" id="UP000406256"/>
    </source>
</evidence>
<dbReference type="AlphaFoldDB" id="A0A5E4SPJ4"/>
<dbReference type="Proteomes" id="UP000406256">
    <property type="component" value="Unassembled WGS sequence"/>
</dbReference>
<keyword evidence="2" id="KW-1185">Reference proteome</keyword>
<name>A0A5E4SPJ4_9BURK</name>
<reference evidence="1 2" key="1">
    <citation type="submission" date="2019-08" db="EMBL/GenBank/DDBJ databases">
        <authorList>
            <person name="Peeters C."/>
        </authorList>
    </citation>
    <scope>NUCLEOTIDE SEQUENCE [LARGE SCALE GENOMIC DNA]</scope>
    <source>
        <strain evidence="1 2">LMG 31108</strain>
    </source>
</reference>
<sequence>MRNILRRLDAALPETVGTFVQARSPDGVEPFWLLEYSHGHLTFMVAAGTVALPDVRFGERTAVCESWMSGPALFESRRVLLMYGSAVRGTRADIVACVDMFLLQMISR</sequence>